<evidence type="ECO:0000313" key="6">
    <source>
        <dbReference type="Proteomes" id="UP000294257"/>
    </source>
</evidence>
<accession>A0A4Q7L5Y2</accession>
<dbReference type="Pfam" id="PF14011">
    <property type="entry name" value="ESX-1_EspG"/>
    <property type="match status" value="1"/>
</dbReference>
<comment type="similarity">
    <text evidence="2">Belongs to the EspG family.</text>
</comment>
<evidence type="ECO:0000256" key="2">
    <source>
        <dbReference type="ARBA" id="ARBA00006411"/>
    </source>
</evidence>
<organism evidence="5 6">
    <name type="scientific">Herbihabitans rhizosphaerae</name>
    <dbReference type="NCBI Taxonomy" id="1872711"/>
    <lineage>
        <taxon>Bacteria</taxon>
        <taxon>Bacillati</taxon>
        <taxon>Actinomycetota</taxon>
        <taxon>Actinomycetes</taxon>
        <taxon>Pseudonocardiales</taxon>
        <taxon>Pseudonocardiaceae</taxon>
        <taxon>Herbihabitans</taxon>
    </lineage>
</organism>
<keyword evidence="4" id="KW-0143">Chaperone</keyword>
<comment type="caution">
    <text evidence="5">The sequence shown here is derived from an EMBL/GenBank/DDBJ whole genome shotgun (WGS) entry which is preliminary data.</text>
</comment>
<evidence type="ECO:0000256" key="3">
    <source>
        <dbReference type="ARBA" id="ARBA00022490"/>
    </source>
</evidence>
<keyword evidence="6" id="KW-1185">Reference proteome</keyword>
<dbReference type="RefSeq" id="WP_165401226.1">
    <property type="nucleotide sequence ID" value="NZ_SGWQ01000001.1"/>
</dbReference>
<protein>
    <submittedName>
        <fullName evidence="5">ESAT-6 protein secretion system EspG family protein</fullName>
    </submittedName>
</protein>
<evidence type="ECO:0000256" key="4">
    <source>
        <dbReference type="ARBA" id="ARBA00023186"/>
    </source>
</evidence>
<dbReference type="Proteomes" id="UP000294257">
    <property type="component" value="Unassembled WGS sequence"/>
</dbReference>
<sequence>MRDPDSGWIQLDAVELSALWSTVDGDSPLVLDLPHVGRTERDREELAGWVSWRLRERDLGTLDQPARDLAGFLRTLSEFDVSLDLRVDGTGEPLAAIAADGRRGAAAAARVGDEIRIGPVTPGRLVAQLLDSLAPLPAGPGRPANVSAADFAEACQEGGRDGVSGFRQVLADAGLRQPEIATLGTALAGRTAVGKLGANNRGGRDGTVARLPGMITWVDTPEGRYTLRRNASWITVTPVDLPRLTAMAEELLADARS</sequence>
<keyword evidence="3" id="KW-0963">Cytoplasm</keyword>
<evidence type="ECO:0000313" key="5">
    <source>
        <dbReference type="EMBL" id="RZS45069.1"/>
    </source>
</evidence>
<dbReference type="InterPro" id="IPR025734">
    <property type="entry name" value="EspG"/>
</dbReference>
<name>A0A4Q7L5Y2_9PSEU</name>
<evidence type="ECO:0000256" key="1">
    <source>
        <dbReference type="ARBA" id="ARBA00004496"/>
    </source>
</evidence>
<proteinExistence type="inferred from homology"/>
<dbReference type="AlphaFoldDB" id="A0A4Q7L5Y2"/>
<gene>
    <name evidence="5" type="ORF">EV193_101955</name>
</gene>
<comment type="subcellular location">
    <subcellularLocation>
        <location evidence="1">Cytoplasm</location>
    </subcellularLocation>
</comment>
<dbReference type="EMBL" id="SGWQ01000001">
    <property type="protein sequence ID" value="RZS45069.1"/>
    <property type="molecule type" value="Genomic_DNA"/>
</dbReference>
<reference evidence="5 6" key="1">
    <citation type="submission" date="2019-02" db="EMBL/GenBank/DDBJ databases">
        <title>Genomic Encyclopedia of Type Strains, Phase IV (KMG-IV): sequencing the most valuable type-strain genomes for metagenomic binning, comparative biology and taxonomic classification.</title>
        <authorList>
            <person name="Goeker M."/>
        </authorList>
    </citation>
    <scope>NUCLEOTIDE SEQUENCE [LARGE SCALE GENOMIC DNA]</scope>
    <source>
        <strain evidence="5 6">DSM 101727</strain>
    </source>
</reference>